<name>A0ABW3HB41_9SPHN</name>
<comment type="caution">
    <text evidence="1">The sequence shown here is derived from an EMBL/GenBank/DDBJ whole genome shotgun (WGS) entry which is preliminary data.</text>
</comment>
<keyword evidence="2" id="KW-1185">Reference proteome</keyword>
<proteinExistence type="predicted"/>
<protein>
    <submittedName>
        <fullName evidence="1">Uncharacterized protein</fullName>
    </submittedName>
</protein>
<evidence type="ECO:0000313" key="1">
    <source>
        <dbReference type="EMBL" id="MFD0948710.1"/>
    </source>
</evidence>
<sequence>MIAMLIALSIAGAVAPDAGRQDAGWQDADWGKRHIASGLVCPVDTAPQGLPETAGRFELKSATGDAASFTCRYELRCRAAEGCTEAIGFASVTWNPKMDFAEQFKGLAASQGLAPSGEEGPAWASPPKLWATSGTGTAGTYAGWWQITAQGKPLNIGVLYNGPAEEAANALVGTAALANP</sequence>
<accession>A0ABW3HB41</accession>
<dbReference type="Proteomes" id="UP001596977">
    <property type="component" value="Unassembled WGS sequence"/>
</dbReference>
<reference evidence="2" key="1">
    <citation type="journal article" date="2019" name="Int. J. Syst. Evol. Microbiol.">
        <title>The Global Catalogue of Microorganisms (GCM) 10K type strain sequencing project: providing services to taxonomists for standard genome sequencing and annotation.</title>
        <authorList>
            <consortium name="The Broad Institute Genomics Platform"/>
            <consortium name="The Broad Institute Genome Sequencing Center for Infectious Disease"/>
            <person name="Wu L."/>
            <person name="Ma J."/>
        </authorList>
    </citation>
    <scope>NUCLEOTIDE SEQUENCE [LARGE SCALE GENOMIC DNA]</scope>
    <source>
        <strain evidence="2">CCUG 62982</strain>
    </source>
</reference>
<dbReference type="RefSeq" id="WP_264946591.1">
    <property type="nucleotide sequence ID" value="NZ_JAPDRA010000016.1"/>
</dbReference>
<organism evidence="1 2">
    <name type="scientific">Sphingomonas canadensis</name>
    <dbReference type="NCBI Taxonomy" id="1219257"/>
    <lineage>
        <taxon>Bacteria</taxon>
        <taxon>Pseudomonadati</taxon>
        <taxon>Pseudomonadota</taxon>
        <taxon>Alphaproteobacteria</taxon>
        <taxon>Sphingomonadales</taxon>
        <taxon>Sphingomonadaceae</taxon>
        <taxon>Sphingomonas</taxon>
    </lineage>
</organism>
<dbReference type="EMBL" id="JBHTJG010000017">
    <property type="protein sequence ID" value="MFD0948710.1"/>
    <property type="molecule type" value="Genomic_DNA"/>
</dbReference>
<evidence type="ECO:0000313" key="2">
    <source>
        <dbReference type="Proteomes" id="UP001596977"/>
    </source>
</evidence>
<gene>
    <name evidence="1" type="ORF">ACFQ1E_20400</name>
</gene>